<comment type="caution">
    <text evidence="3">The sequence shown here is derived from an EMBL/GenBank/DDBJ whole genome shotgun (WGS) entry which is preliminary data.</text>
</comment>
<protein>
    <submittedName>
        <fullName evidence="3">Group 1 glycosyl transferase</fullName>
    </submittedName>
</protein>
<reference evidence="3" key="1">
    <citation type="submission" date="2016-05" db="EMBL/GenBank/DDBJ databases">
        <title>Microbial consortia oxidize butane by reversing methanogenesis.</title>
        <authorList>
            <person name="Laso-Perez R."/>
            <person name="Richter M."/>
            <person name="Wegener G."/>
            <person name="Musat F."/>
        </authorList>
    </citation>
    <scope>NUCLEOTIDE SEQUENCE [LARGE SCALE GENOMIC DNA]</scope>
    <source>
        <strain evidence="3">BOX2</strain>
    </source>
</reference>
<dbReference type="CDD" id="cd03794">
    <property type="entry name" value="GT4_WbuB-like"/>
    <property type="match status" value="1"/>
</dbReference>
<evidence type="ECO:0000313" key="4">
    <source>
        <dbReference type="Proteomes" id="UP000186940"/>
    </source>
</evidence>
<dbReference type="Proteomes" id="UP000186940">
    <property type="component" value="Unassembled WGS sequence"/>
</dbReference>
<dbReference type="Gene3D" id="3.40.50.2000">
    <property type="entry name" value="Glycogen Phosphorylase B"/>
    <property type="match status" value="2"/>
</dbReference>
<dbReference type="PANTHER" id="PTHR46401:SF2">
    <property type="entry name" value="GLYCOSYLTRANSFERASE WBBK-RELATED"/>
    <property type="match status" value="1"/>
</dbReference>
<dbReference type="AlphaFoldDB" id="A0A1F2P8J5"/>
<dbReference type="PANTHER" id="PTHR46401">
    <property type="entry name" value="GLYCOSYLTRANSFERASE WBBK-RELATED"/>
    <property type="match status" value="1"/>
</dbReference>
<dbReference type="SUPFAM" id="SSF53756">
    <property type="entry name" value="UDP-Glycosyltransferase/glycogen phosphorylase"/>
    <property type="match status" value="1"/>
</dbReference>
<proteinExistence type="predicted"/>
<sequence length="353" mass="40683">MKVCYFGNYEQTYTRNRIIIKGLKKNGVDVVECNDRSQIFFRYLKLIKKHLSIADYDVMIVGESGQPIMPLGKILSKMRKKHLIFDPFISLYDTSVFDKKSVKEGSIKASILYYLDRYSCYLADIVLTDTDQHAKYFNEEFGVPITKMRTVYIGADSDIFYPRDSEKEDDTFKVVFHGSFLPLHGISYIIKAAKLLENEHSIQFEIIGKGQTYDVDLALSKKLDVKNIIFKNWMPFKVLPKHIAKADVYLGIFGDTNKAKRVIPNKAYEVIAMKKPLITGDSPAIREAFTNRENVLLCEMANPESLANAILELKDNEKLRENIAKNGYKLYKERFSPEKIGKEMIKIIEYVIC</sequence>
<feature type="domain" description="Glycosyl transferase family 1" evidence="2">
    <location>
        <begin position="162"/>
        <end position="329"/>
    </location>
</feature>
<accession>A0A1F2P8J5</accession>
<dbReference type="InterPro" id="IPR001296">
    <property type="entry name" value="Glyco_trans_1"/>
</dbReference>
<dbReference type="EMBL" id="LYOS01000004">
    <property type="protein sequence ID" value="OFV67493.1"/>
    <property type="molecule type" value="Genomic_DNA"/>
</dbReference>
<dbReference type="Pfam" id="PF00534">
    <property type="entry name" value="Glycos_transf_1"/>
    <property type="match status" value="1"/>
</dbReference>
<dbReference type="STRING" id="1838285.SCAL_001411"/>
<dbReference type="GO" id="GO:0016757">
    <property type="term" value="F:glycosyltransferase activity"/>
    <property type="evidence" value="ECO:0007669"/>
    <property type="project" value="InterPro"/>
</dbReference>
<evidence type="ECO:0000259" key="2">
    <source>
        <dbReference type="Pfam" id="PF00534"/>
    </source>
</evidence>
<organism evidence="3 4">
    <name type="scientific">Candidatus Syntropharchaeum caldarium</name>
    <dbReference type="NCBI Taxonomy" id="1838285"/>
    <lineage>
        <taxon>Archaea</taxon>
        <taxon>Methanobacteriati</taxon>
        <taxon>Methanobacteriota</taxon>
        <taxon>Stenosarchaea group</taxon>
        <taxon>Methanomicrobia</taxon>
        <taxon>Methanosarcinales</taxon>
        <taxon>ANME-2 cluster</taxon>
        <taxon>Candidatus Syntropharchaeum</taxon>
    </lineage>
</organism>
<keyword evidence="1 3" id="KW-0808">Transferase</keyword>
<name>A0A1F2P8J5_9EURY</name>
<evidence type="ECO:0000313" key="3">
    <source>
        <dbReference type="EMBL" id="OFV67493.1"/>
    </source>
</evidence>
<gene>
    <name evidence="3" type="ORF">SCAL_001411</name>
</gene>
<keyword evidence="4" id="KW-1185">Reference proteome</keyword>
<evidence type="ECO:0000256" key="1">
    <source>
        <dbReference type="ARBA" id="ARBA00022679"/>
    </source>
</evidence>